<gene>
    <name evidence="5 8" type="primary">menE</name>
    <name evidence="8" type="ORF">BUZ14_08090</name>
</gene>
<proteinExistence type="inferred from homology"/>
<dbReference type="GO" id="GO:0005524">
    <property type="term" value="F:ATP binding"/>
    <property type="evidence" value="ECO:0007669"/>
    <property type="project" value="UniProtKB-KW"/>
</dbReference>
<dbReference type="GO" id="GO:0008756">
    <property type="term" value="F:o-succinylbenzoate-CoA ligase activity"/>
    <property type="evidence" value="ECO:0007669"/>
    <property type="project" value="UniProtKB-UniRule"/>
</dbReference>
<dbReference type="InterPro" id="IPR045851">
    <property type="entry name" value="AMP-bd_C_sf"/>
</dbReference>
<dbReference type="SUPFAM" id="SSF56801">
    <property type="entry name" value="Acetyl-CoA synthetase-like"/>
    <property type="match status" value="1"/>
</dbReference>
<dbReference type="Pfam" id="PF13193">
    <property type="entry name" value="AMP-binding_C"/>
    <property type="match status" value="1"/>
</dbReference>
<comment type="pathway">
    <text evidence="5">Quinol/quinone metabolism; menaquinone biosynthesis.</text>
</comment>
<dbReference type="HAMAP" id="MF_00731">
    <property type="entry name" value="MenE"/>
    <property type="match status" value="1"/>
</dbReference>
<dbReference type="PANTHER" id="PTHR43201:SF5">
    <property type="entry name" value="MEDIUM-CHAIN ACYL-COA LIGASE ACSF2, MITOCHONDRIAL"/>
    <property type="match status" value="1"/>
</dbReference>
<evidence type="ECO:0000259" key="6">
    <source>
        <dbReference type="Pfam" id="PF00501"/>
    </source>
</evidence>
<evidence type="ECO:0000259" key="7">
    <source>
        <dbReference type="Pfam" id="PF13193"/>
    </source>
</evidence>
<evidence type="ECO:0000256" key="4">
    <source>
        <dbReference type="ARBA" id="ARBA00022840"/>
    </source>
</evidence>
<dbReference type="InterPro" id="IPR010192">
    <property type="entry name" value="MenE"/>
</dbReference>
<dbReference type="Pfam" id="PF00501">
    <property type="entry name" value="AMP-binding"/>
    <property type="match status" value="1"/>
</dbReference>
<dbReference type="EMBL" id="QYJN01000004">
    <property type="protein sequence ID" value="RIP34000.1"/>
    <property type="molecule type" value="Genomic_DNA"/>
</dbReference>
<dbReference type="InterPro" id="IPR000873">
    <property type="entry name" value="AMP-dep_synth/lig_dom"/>
</dbReference>
<dbReference type="InterPro" id="IPR042099">
    <property type="entry name" value="ANL_N_sf"/>
</dbReference>
<sequence length="463" mass="51912">MEFWLKQQAQVNGERCFLDDGETQVTYSDAYQYVTRLGYVLAKRNFNRVGLYVDNSIKSALLINACWSAGIEIALLNTRLTQQEMVAQMSSINVTNIIVTQDLTLAGFEVIQLSEIESAMSAQQVVPHFSMEDIASIMFTSGTTGPQKAVPQTFANHYASAQSCKESLGFDEQTKWLSVLPIYHISGLSVLLRAMIAGFTVRLEQKFVASKMLDIIVNERPTHVSLVPQTLKWLMESGLTEAFNIQRILLGGAKLSSTLIQEALSYNLPIYNSFGMTETCSQFLTASPEMLKERFDTVGKPSTNVAVKIKDPDENGHGELLIKGGNVMDGYLYPIDIADTFDSEGYFKTGDIAEINSEGYVMVYDRRKDLIISGGENIYPYQIETVAKQHTAIEDALCIGIKDDVWGEVPCLYYVAQKEINVTELENYFIQHLAKYKVPKVFNQVQELPYTSTGKLQRNRFKS</sequence>
<accession>A0A3A0VIM4</accession>
<dbReference type="Gene3D" id="3.30.300.30">
    <property type="match status" value="1"/>
</dbReference>
<comment type="pathway">
    <text evidence="5">Quinol/quinone metabolism; 1,4-dihydroxy-2-naphthoate biosynthesis; 1,4-dihydroxy-2-naphthoate from chorismate: step 5/7.</text>
</comment>
<evidence type="ECO:0000313" key="8">
    <source>
        <dbReference type="EMBL" id="RIP34000.1"/>
    </source>
</evidence>
<dbReference type="NCBIfam" id="TIGR01923">
    <property type="entry name" value="menE"/>
    <property type="match status" value="1"/>
</dbReference>
<keyword evidence="1 5" id="KW-0474">Menaquinone biosynthesis</keyword>
<dbReference type="UniPathway" id="UPA00079"/>
<protein>
    <recommendedName>
        <fullName evidence="5">2-succinylbenzoate--CoA ligase</fullName>
        <ecNumber evidence="5">6.2.1.26</ecNumber>
    </recommendedName>
    <alternativeName>
        <fullName evidence="5">o-succinylbenzoyl-CoA synthetase</fullName>
        <shortName evidence="5">OSB-CoA synthetase</shortName>
    </alternativeName>
</protein>
<dbReference type="RefSeq" id="WP_119485412.1">
    <property type="nucleotide sequence ID" value="NZ_QYJN01000004.1"/>
</dbReference>
<feature type="domain" description="AMP-dependent synthetase/ligase" evidence="6">
    <location>
        <begin position="6"/>
        <end position="332"/>
    </location>
</feature>
<dbReference type="GO" id="GO:0031956">
    <property type="term" value="F:medium-chain fatty acid-CoA ligase activity"/>
    <property type="evidence" value="ECO:0007669"/>
    <property type="project" value="TreeGrafter"/>
</dbReference>
<feature type="domain" description="AMP-binding enzyme C-terminal" evidence="7">
    <location>
        <begin position="382"/>
        <end position="455"/>
    </location>
</feature>
<evidence type="ECO:0000256" key="2">
    <source>
        <dbReference type="ARBA" id="ARBA00022598"/>
    </source>
</evidence>
<dbReference type="GO" id="GO:0009234">
    <property type="term" value="P:menaquinone biosynthetic process"/>
    <property type="evidence" value="ECO:0007669"/>
    <property type="project" value="UniProtKB-UniRule"/>
</dbReference>
<dbReference type="Proteomes" id="UP000265541">
    <property type="component" value="Unassembled WGS sequence"/>
</dbReference>
<dbReference type="GO" id="GO:0006631">
    <property type="term" value="P:fatty acid metabolic process"/>
    <property type="evidence" value="ECO:0007669"/>
    <property type="project" value="TreeGrafter"/>
</dbReference>
<keyword evidence="3 5" id="KW-0547">Nucleotide-binding</keyword>
<dbReference type="PANTHER" id="PTHR43201">
    <property type="entry name" value="ACYL-COA SYNTHETASE"/>
    <property type="match status" value="1"/>
</dbReference>
<comment type="similarity">
    <text evidence="5">Belongs to the ATP-dependent AMP-binding enzyme family. MenE subfamily.</text>
</comment>
<name>A0A3A0VIM4_STAGA</name>
<dbReference type="EC" id="6.2.1.26" evidence="5"/>
<comment type="caution">
    <text evidence="8">The sequence shown here is derived from an EMBL/GenBank/DDBJ whole genome shotgun (WGS) entry which is preliminary data.</text>
</comment>
<keyword evidence="2 5" id="KW-0436">Ligase</keyword>
<dbReference type="UniPathway" id="UPA01057">
    <property type="reaction ID" value="UER00166"/>
</dbReference>
<dbReference type="AlphaFoldDB" id="A0A3A0VIM4"/>
<dbReference type="Gene3D" id="3.40.50.12780">
    <property type="entry name" value="N-terminal domain of ligase-like"/>
    <property type="match status" value="1"/>
</dbReference>
<evidence type="ECO:0000256" key="1">
    <source>
        <dbReference type="ARBA" id="ARBA00022428"/>
    </source>
</evidence>
<evidence type="ECO:0000313" key="9">
    <source>
        <dbReference type="Proteomes" id="UP000265541"/>
    </source>
</evidence>
<comment type="catalytic activity">
    <reaction evidence="5">
        <text>2-succinylbenzoate + ATP + CoA = 2-succinylbenzoyl-CoA + AMP + diphosphate</text>
        <dbReference type="Rhea" id="RHEA:17009"/>
        <dbReference type="ChEBI" id="CHEBI:18325"/>
        <dbReference type="ChEBI" id="CHEBI:30616"/>
        <dbReference type="ChEBI" id="CHEBI:33019"/>
        <dbReference type="ChEBI" id="CHEBI:57287"/>
        <dbReference type="ChEBI" id="CHEBI:57364"/>
        <dbReference type="ChEBI" id="CHEBI:456215"/>
        <dbReference type="EC" id="6.2.1.26"/>
    </reaction>
</comment>
<dbReference type="InterPro" id="IPR025110">
    <property type="entry name" value="AMP-bd_C"/>
</dbReference>
<evidence type="ECO:0000256" key="3">
    <source>
        <dbReference type="ARBA" id="ARBA00022741"/>
    </source>
</evidence>
<organism evidence="8 9">
    <name type="scientific">Staphylococcus gallinarum</name>
    <dbReference type="NCBI Taxonomy" id="1293"/>
    <lineage>
        <taxon>Bacteria</taxon>
        <taxon>Bacillati</taxon>
        <taxon>Bacillota</taxon>
        <taxon>Bacilli</taxon>
        <taxon>Bacillales</taxon>
        <taxon>Staphylococcaceae</taxon>
        <taxon>Staphylococcus</taxon>
    </lineage>
</organism>
<comment type="function">
    <text evidence="5">Converts 2-succinylbenzoate (OSB) to 2-succinylbenzoyl-CoA (OSB-CoA).</text>
</comment>
<reference evidence="8 9" key="1">
    <citation type="journal article" date="2016" name="Front. Microbiol.">
        <title>Comprehensive Phylogenetic Analysis of Bovine Non-aureus Staphylococci Species Based on Whole-Genome Sequencing.</title>
        <authorList>
            <person name="Naushad S."/>
            <person name="Barkema H.W."/>
            <person name="Luby C."/>
            <person name="Condas L.A."/>
            <person name="Nobrega D.B."/>
            <person name="Carson D.A."/>
            <person name="De Buck J."/>
        </authorList>
    </citation>
    <scope>NUCLEOTIDE SEQUENCE [LARGE SCALE GENOMIC DNA]</scope>
    <source>
        <strain evidence="8 9">SNUC 4781</strain>
    </source>
</reference>
<evidence type="ECO:0000256" key="5">
    <source>
        <dbReference type="HAMAP-Rule" id="MF_00731"/>
    </source>
</evidence>
<dbReference type="OrthoDB" id="9757771at2"/>
<keyword evidence="4 5" id="KW-0067">ATP-binding</keyword>